<evidence type="ECO:0000313" key="1">
    <source>
        <dbReference type="EMBL" id="ETE72765.1"/>
    </source>
</evidence>
<evidence type="ECO:0000313" key="2">
    <source>
        <dbReference type="Proteomes" id="UP000018936"/>
    </source>
</evidence>
<dbReference type="GO" id="GO:0007224">
    <property type="term" value="P:smoothened signaling pathway"/>
    <property type="evidence" value="ECO:0007669"/>
    <property type="project" value="TreeGrafter"/>
</dbReference>
<protein>
    <submittedName>
        <fullName evidence="1">Tectonic-3</fullName>
    </submittedName>
</protein>
<accession>V8PEI5</accession>
<dbReference type="PANTHER" id="PTHR14611:SF4">
    <property type="entry name" value="TECTONIC-3"/>
    <property type="match status" value="1"/>
</dbReference>
<dbReference type="GO" id="GO:0060271">
    <property type="term" value="P:cilium assembly"/>
    <property type="evidence" value="ECO:0007669"/>
    <property type="project" value="TreeGrafter"/>
</dbReference>
<sequence>MQTEESAGWGSNSDLLCCIIYPKSQCSQSFRSTKLNLKFIKDVTVTVKVPVNFSDFHLFKVHIIPYSEPAAPGLNGNTCHNVVSESRRPSLTKQRSGNPGYITGAPLRALYRGIQQHVTILQNQANGQCSAAERFTVQFGENDGHCMIPIYLEIQVIWANVGLLSNPQAQVLGGRYYYFCRPLKGCRPSEQTG</sequence>
<dbReference type="Proteomes" id="UP000018936">
    <property type="component" value="Unassembled WGS sequence"/>
</dbReference>
<dbReference type="AlphaFoldDB" id="V8PEI5"/>
<feature type="non-terminal residue" evidence="1">
    <location>
        <position position="1"/>
    </location>
</feature>
<proteinExistence type="predicted"/>
<dbReference type="EMBL" id="AZIM01000181">
    <property type="protein sequence ID" value="ETE72765.1"/>
    <property type="molecule type" value="Genomic_DNA"/>
</dbReference>
<organism evidence="1 2">
    <name type="scientific">Ophiophagus hannah</name>
    <name type="common">King cobra</name>
    <name type="synonym">Naja hannah</name>
    <dbReference type="NCBI Taxonomy" id="8665"/>
    <lineage>
        <taxon>Eukaryota</taxon>
        <taxon>Metazoa</taxon>
        <taxon>Chordata</taxon>
        <taxon>Craniata</taxon>
        <taxon>Vertebrata</taxon>
        <taxon>Euteleostomi</taxon>
        <taxon>Lepidosauria</taxon>
        <taxon>Squamata</taxon>
        <taxon>Bifurcata</taxon>
        <taxon>Unidentata</taxon>
        <taxon>Episquamata</taxon>
        <taxon>Toxicofera</taxon>
        <taxon>Serpentes</taxon>
        <taxon>Colubroidea</taxon>
        <taxon>Elapidae</taxon>
        <taxon>Elapinae</taxon>
        <taxon>Ophiophagus</taxon>
    </lineage>
</organism>
<dbReference type="InterPro" id="IPR040354">
    <property type="entry name" value="TCTN1-3"/>
</dbReference>
<reference evidence="1 2" key="1">
    <citation type="journal article" date="2013" name="Proc. Natl. Acad. Sci. U.S.A.">
        <title>The king cobra genome reveals dynamic gene evolution and adaptation in the snake venom system.</title>
        <authorList>
            <person name="Vonk F.J."/>
            <person name="Casewell N.R."/>
            <person name="Henkel C.V."/>
            <person name="Heimberg A.M."/>
            <person name="Jansen H.J."/>
            <person name="McCleary R.J."/>
            <person name="Kerkkamp H.M."/>
            <person name="Vos R.A."/>
            <person name="Guerreiro I."/>
            <person name="Calvete J.J."/>
            <person name="Wuster W."/>
            <person name="Woods A.E."/>
            <person name="Logan J.M."/>
            <person name="Harrison R.A."/>
            <person name="Castoe T.A."/>
            <person name="de Koning A.P."/>
            <person name="Pollock D.D."/>
            <person name="Yandell M."/>
            <person name="Calderon D."/>
            <person name="Renjifo C."/>
            <person name="Currier R.B."/>
            <person name="Salgado D."/>
            <person name="Pla D."/>
            <person name="Sanz L."/>
            <person name="Hyder A.S."/>
            <person name="Ribeiro J.M."/>
            <person name="Arntzen J.W."/>
            <person name="van den Thillart G.E."/>
            <person name="Boetzer M."/>
            <person name="Pirovano W."/>
            <person name="Dirks R.P."/>
            <person name="Spaink H.P."/>
            <person name="Duboule D."/>
            <person name="McGlinn E."/>
            <person name="Kini R.M."/>
            <person name="Richardson M.K."/>
        </authorList>
    </citation>
    <scope>NUCLEOTIDE SEQUENCE</scope>
    <source>
        <tissue evidence="1">Blood</tissue>
    </source>
</reference>
<dbReference type="PANTHER" id="PTHR14611">
    <property type="entry name" value="TECTONIC FAMILY MEMBER"/>
    <property type="match status" value="1"/>
</dbReference>
<gene>
    <name evidence="1" type="primary">TCTN3</name>
    <name evidence="1" type="ORF">L345_01414</name>
</gene>
<comment type="caution">
    <text evidence="1">The sequence shown here is derived from an EMBL/GenBank/DDBJ whole genome shotgun (WGS) entry which is preliminary data.</text>
</comment>
<dbReference type="OrthoDB" id="184109at2759"/>
<keyword evidence="2" id="KW-1185">Reference proteome</keyword>
<name>V8PEI5_OPHHA</name>